<dbReference type="PANTHER" id="PTHR43031">
    <property type="entry name" value="FAD-DEPENDENT OXIDOREDUCTASE"/>
    <property type="match status" value="1"/>
</dbReference>
<keyword evidence="3" id="KW-1185">Reference proteome</keyword>
<dbReference type="Gene3D" id="3.40.250.10">
    <property type="entry name" value="Rhodanese-like domain"/>
    <property type="match status" value="1"/>
</dbReference>
<evidence type="ECO:0000313" key="2">
    <source>
        <dbReference type="EMBL" id="NKE69499.1"/>
    </source>
</evidence>
<organism evidence="2 3">
    <name type="scientific">Candidatus Manganitrophus noduliformans</name>
    <dbReference type="NCBI Taxonomy" id="2606439"/>
    <lineage>
        <taxon>Bacteria</taxon>
        <taxon>Pseudomonadati</taxon>
        <taxon>Nitrospirota</taxon>
        <taxon>Nitrospiria</taxon>
        <taxon>Candidatus Troglogloeales</taxon>
        <taxon>Candidatus Manganitrophaceae</taxon>
        <taxon>Candidatus Manganitrophus</taxon>
    </lineage>
</organism>
<dbReference type="InterPro" id="IPR001763">
    <property type="entry name" value="Rhodanese-like_dom"/>
</dbReference>
<comment type="caution">
    <text evidence="2">The sequence shown here is derived from an EMBL/GenBank/DDBJ whole genome shotgun (WGS) entry which is preliminary data.</text>
</comment>
<dbReference type="SMART" id="SM00450">
    <property type="entry name" value="RHOD"/>
    <property type="match status" value="1"/>
</dbReference>
<sequence>MTYQISPQELKKKKDQGEPFLLLDVREQVEFDFARIPDSVLIPLSQLPSRIGELDPEQEIVTVCHHGVRSLTALGILVKNGFTNVKNLTGGIDAYSVTADPSIPRYR</sequence>
<dbReference type="RefSeq" id="WP_168057796.1">
    <property type="nucleotide sequence ID" value="NZ_VTOW01000001.1"/>
</dbReference>
<dbReference type="AlphaFoldDB" id="A0A7X6DLW2"/>
<dbReference type="PROSITE" id="PS50206">
    <property type="entry name" value="RHODANESE_3"/>
    <property type="match status" value="1"/>
</dbReference>
<reference evidence="2 3" key="1">
    <citation type="journal article" date="2020" name="Nature">
        <title>Bacterial chemolithoautotrophy via manganese oxidation.</title>
        <authorList>
            <person name="Yu H."/>
            <person name="Leadbetter J.R."/>
        </authorList>
    </citation>
    <scope>NUCLEOTIDE SEQUENCE [LARGE SCALE GENOMIC DNA]</scope>
    <source>
        <strain evidence="2 3">Mn-1</strain>
    </source>
</reference>
<dbReference type="InterPro" id="IPR036873">
    <property type="entry name" value="Rhodanese-like_dom_sf"/>
</dbReference>
<name>A0A7X6DLW2_9BACT</name>
<dbReference type="SUPFAM" id="SSF52821">
    <property type="entry name" value="Rhodanese/Cell cycle control phosphatase"/>
    <property type="match status" value="1"/>
</dbReference>
<dbReference type="Pfam" id="PF00581">
    <property type="entry name" value="Rhodanese"/>
    <property type="match status" value="1"/>
</dbReference>
<protein>
    <submittedName>
        <fullName evidence="2">Rhodanese</fullName>
    </submittedName>
</protein>
<proteinExistence type="predicted"/>
<dbReference type="EMBL" id="VTOW01000001">
    <property type="protein sequence ID" value="NKE69499.1"/>
    <property type="molecule type" value="Genomic_DNA"/>
</dbReference>
<evidence type="ECO:0000259" key="1">
    <source>
        <dbReference type="PROSITE" id="PS50206"/>
    </source>
</evidence>
<gene>
    <name evidence="2" type="ORF">MNODULE_01870</name>
</gene>
<dbReference type="InterPro" id="IPR050229">
    <property type="entry name" value="GlpE_sulfurtransferase"/>
</dbReference>
<feature type="domain" description="Rhodanese" evidence="1">
    <location>
        <begin position="16"/>
        <end position="104"/>
    </location>
</feature>
<evidence type="ECO:0000313" key="3">
    <source>
        <dbReference type="Proteomes" id="UP000534783"/>
    </source>
</evidence>
<dbReference type="PANTHER" id="PTHR43031:SF17">
    <property type="entry name" value="SULFURTRANSFERASE YTWF-RELATED"/>
    <property type="match status" value="1"/>
</dbReference>
<dbReference type="Proteomes" id="UP000534783">
    <property type="component" value="Unassembled WGS sequence"/>
</dbReference>
<accession>A0A7X6DLW2</accession>